<evidence type="ECO:0000313" key="2">
    <source>
        <dbReference type="Proteomes" id="UP000051686"/>
    </source>
</evidence>
<protein>
    <submittedName>
        <fullName evidence="1">Transcriptional regulator</fullName>
    </submittedName>
</protein>
<reference evidence="1 2" key="1">
    <citation type="journal article" date="2015" name="Genome Announc.">
        <title>Expanding the biotechnology potential of lactobacilli through comparative genomics of 213 strains and associated genera.</title>
        <authorList>
            <person name="Sun Z."/>
            <person name="Harris H.M."/>
            <person name="McCann A."/>
            <person name="Guo C."/>
            <person name="Argimon S."/>
            <person name="Zhang W."/>
            <person name="Yang X."/>
            <person name="Jeffery I.B."/>
            <person name="Cooney J.C."/>
            <person name="Kagawa T.F."/>
            <person name="Liu W."/>
            <person name="Song Y."/>
            <person name="Salvetti E."/>
            <person name="Wrobel A."/>
            <person name="Rasinkangas P."/>
            <person name="Parkhill J."/>
            <person name="Rea M.C."/>
            <person name="O'Sullivan O."/>
            <person name="Ritari J."/>
            <person name="Douillard F.P."/>
            <person name="Paul Ross R."/>
            <person name="Yang R."/>
            <person name="Briner A.E."/>
            <person name="Felis G.E."/>
            <person name="de Vos W.M."/>
            <person name="Barrangou R."/>
            <person name="Klaenhammer T.R."/>
            <person name="Caufield P.W."/>
            <person name="Cui Y."/>
            <person name="Zhang H."/>
            <person name="O'Toole P.W."/>
        </authorList>
    </citation>
    <scope>NUCLEOTIDE SEQUENCE [LARGE SCALE GENOMIC DNA]</scope>
    <source>
        <strain evidence="1 2">DSM 19972</strain>
    </source>
</reference>
<gene>
    <name evidence="1" type="ORF">FD46_GL000474</name>
</gene>
<proteinExistence type="predicted"/>
<accession>A0A0R1MM96</accession>
<dbReference type="Proteomes" id="UP000051686">
    <property type="component" value="Unassembled WGS sequence"/>
</dbReference>
<dbReference type="STRING" id="1423777.FD46_GL000474"/>
<dbReference type="EMBL" id="AZEH01000020">
    <property type="protein sequence ID" value="KRL05723.1"/>
    <property type="molecule type" value="Genomic_DNA"/>
</dbReference>
<dbReference type="AlphaFoldDB" id="A0A0R1MM96"/>
<organism evidence="1 2">
    <name type="scientific">Liquorilactobacillus oeni DSM 19972</name>
    <dbReference type="NCBI Taxonomy" id="1423777"/>
    <lineage>
        <taxon>Bacteria</taxon>
        <taxon>Bacillati</taxon>
        <taxon>Bacillota</taxon>
        <taxon>Bacilli</taxon>
        <taxon>Lactobacillales</taxon>
        <taxon>Lactobacillaceae</taxon>
        <taxon>Liquorilactobacillus</taxon>
    </lineage>
</organism>
<evidence type="ECO:0000313" key="1">
    <source>
        <dbReference type="EMBL" id="KRL05723.1"/>
    </source>
</evidence>
<dbReference type="PATRIC" id="fig|1423777.3.peg.495"/>
<keyword evidence="2" id="KW-1185">Reference proteome</keyword>
<name>A0A0R1MM96_9LACO</name>
<comment type="caution">
    <text evidence="1">The sequence shown here is derived from an EMBL/GenBank/DDBJ whole genome shotgun (WGS) entry which is preliminary data.</text>
</comment>
<sequence>MMQNENIKLLANIASTDFYYYNGEKVQLISENDAFKMDALVNEAIKLRVKGTLTIVNINNFYVVVIPLEDFKSLIMIPHINTTNIPRDYKATTKFVNNIHQLCELVYQLFTQKKAPEWKMSVKKIPAQAKRIKFANKSELKQLYKNEQEIFKIINDDNLPFFQQKLAQPTLTEYMGSLFEKQHFERGQKDIVIRFVSLLINAVISNQEVAVTVALKIQDDILGTIEFKKEIPPFKLWMDQLVNYGWISLHCSAFLS</sequence>
<dbReference type="RefSeq" id="WP_235805525.1">
    <property type="nucleotide sequence ID" value="NZ_AZEH01000020.1"/>
</dbReference>